<feature type="compositionally biased region" description="Low complexity" evidence="1">
    <location>
        <begin position="215"/>
        <end position="241"/>
    </location>
</feature>
<evidence type="ECO:0000313" key="2">
    <source>
        <dbReference type="Proteomes" id="UP000245320"/>
    </source>
</evidence>
<dbReference type="AlphaFoldDB" id="A0A6J3QUE3"/>
<feature type="region of interest" description="Disordered" evidence="1">
    <location>
        <begin position="281"/>
        <end position="329"/>
    </location>
</feature>
<dbReference type="RefSeq" id="XP_033705961.1">
    <property type="nucleotide sequence ID" value="XM_033850070.1"/>
</dbReference>
<feature type="region of interest" description="Disordered" evidence="1">
    <location>
        <begin position="1"/>
        <end position="126"/>
    </location>
</feature>
<name>A0A6J3QUE3_TURTR</name>
<feature type="compositionally biased region" description="Basic and acidic residues" evidence="1">
    <location>
        <begin position="299"/>
        <end position="311"/>
    </location>
</feature>
<dbReference type="InParanoid" id="A0A6J3QUE3"/>
<keyword evidence="2" id="KW-1185">Reference proteome</keyword>
<accession>A0A6J3QUE3</accession>
<dbReference type="Proteomes" id="UP000245320">
    <property type="component" value="Chromosome 2"/>
</dbReference>
<evidence type="ECO:0000313" key="3">
    <source>
        <dbReference type="RefSeq" id="XP_033705961.1"/>
    </source>
</evidence>
<reference evidence="3" key="1">
    <citation type="submission" date="2025-08" db="UniProtKB">
        <authorList>
            <consortium name="RefSeq"/>
        </authorList>
    </citation>
    <scope>IDENTIFICATION</scope>
    <source>
        <tissue evidence="3">Spleen</tissue>
    </source>
</reference>
<dbReference type="OrthoDB" id="10540653at2759"/>
<organism evidence="2 3">
    <name type="scientific">Tursiops truncatus</name>
    <name type="common">Atlantic bottle-nosed dolphin</name>
    <name type="synonym">Delphinus truncatus</name>
    <dbReference type="NCBI Taxonomy" id="9739"/>
    <lineage>
        <taxon>Eukaryota</taxon>
        <taxon>Metazoa</taxon>
        <taxon>Chordata</taxon>
        <taxon>Craniata</taxon>
        <taxon>Vertebrata</taxon>
        <taxon>Euteleostomi</taxon>
        <taxon>Mammalia</taxon>
        <taxon>Eutheria</taxon>
        <taxon>Laurasiatheria</taxon>
        <taxon>Artiodactyla</taxon>
        <taxon>Whippomorpha</taxon>
        <taxon>Cetacea</taxon>
        <taxon>Odontoceti</taxon>
        <taxon>Delphinidae</taxon>
        <taxon>Tursiops</taxon>
    </lineage>
</organism>
<sequence length="329" mass="35245">MAWSGPTALSLTHLQPGRAGLNRGGQGAARTAPAAPPPRTVPAQEAALLGAPRWGRSSPVRYPFKPGRDGSCQRQPRLARNVAARQAAARSEEQAESRGGGGARARRVPSPPTAPLRGLRQAGARGLCERPRRARVGSAESGVRWRGGVRVRVCACVRECERPGGWERALGILLASQSGEQEAGAGRAGERGALPCTRTHTARAHTHIHIHTHAHTPSLPRSLPRPPSQSRALRSGNPSRSGNRRETEPGNAAPERSCAQTARPERLLLPQALRLLCPQAKRETESNQADPPAAALPKRLPDLRCPSEEPLRPLTLTPERDPTAMSWLP</sequence>
<feature type="region of interest" description="Disordered" evidence="1">
    <location>
        <begin position="211"/>
        <end position="265"/>
    </location>
</feature>
<proteinExistence type="predicted"/>
<protein>
    <submittedName>
        <fullName evidence="3">Uncharacterized protein LOC117310429</fullName>
    </submittedName>
</protein>
<evidence type="ECO:0000256" key="1">
    <source>
        <dbReference type="SAM" id="MobiDB-lite"/>
    </source>
</evidence>
<gene>
    <name evidence="3" type="primary">LOC117310429</name>
</gene>